<feature type="compositionally biased region" description="Basic and acidic residues" evidence="4">
    <location>
        <begin position="609"/>
        <end position="623"/>
    </location>
</feature>
<feature type="region of interest" description="Disordered" evidence="4">
    <location>
        <begin position="412"/>
        <end position="644"/>
    </location>
</feature>
<gene>
    <name evidence="6" type="ORF">Ahy_B04g070116</name>
</gene>
<dbReference type="GO" id="GO:0045910">
    <property type="term" value="P:negative regulation of DNA recombination"/>
    <property type="evidence" value="ECO:0007669"/>
    <property type="project" value="TreeGrafter"/>
</dbReference>
<feature type="compositionally biased region" description="Basic and acidic residues" evidence="4">
    <location>
        <begin position="146"/>
        <end position="159"/>
    </location>
</feature>
<evidence type="ECO:0000313" key="7">
    <source>
        <dbReference type="Proteomes" id="UP000289738"/>
    </source>
</evidence>
<dbReference type="GO" id="GO:0003690">
    <property type="term" value="F:double-stranded DNA binding"/>
    <property type="evidence" value="ECO:0007669"/>
    <property type="project" value="TreeGrafter"/>
</dbReference>
<dbReference type="SMART" id="SM00526">
    <property type="entry name" value="H15"/>
    <property type="match status" value="1"/>
</dbReference>
<feature type="compositionally biased region" description="Basic and acidic residues" evidence="4">
    <location>
        <begin position="506"/>
        <end position="516"/>
    </location>
</feature>
<feature type="compositionally biased region" description="Gly residues" evidence="4">
    <location>
        <begin position="465"/>
        <end position="475"/>
    </location>
</feature>
<dbReference type="InterPro" id="IPR036390">
    <property type="entry name" value="WH_DNA-bd_sf"/>
</dbReference>
<organism evidence="6 7">
    <name type="scientific">Arachis hypogaea</name>
    <name type="common">Peanut</name>
    <dbReference type="NCBI Taxonomy" id="3818"/>
    <lineage>
        <taxon>Eukaryota</taxon>
        <taxon>Viridiplantae</taxon>
        <taxon>Streptophyta</taxon>
        <taxon>Embryophyta</taxon>
        <taxon>Tracheophyta</taxon>
        <taxon>Spermatophyta</taxon>
        <taxon>Magnoliopsida</taxon>
        <taxon>eudicotyledons</taxon>
        <taxon>Gunneridae</taxon>
        <taxon>Pentapetalae</taxon>
        <taxon>rosids</taxon>
        <taxon>fabids</taxon>
        <taxon>Fabales</taxon>
        <taxon>Fabaceae</taxon>
        <taxon>Papilionoideae</taxon>
        <taxon>50 kb inversion clade</taxon>
        <taxon>dalbergioids sensu lato</taxon>
        <taxon>Dalbergieae</taxon>
        <taxon>Pterocarpus clade</taxon>
        <taxon>Arachis</taxon>
    </lineage>
</organism>
<dbReference type="InterPro" id="IPR017956">
    <property type="entry name" value="AT_hook_DNA-bd_motif"/>
</dbReference>
<feature type="region of interest" description="Disordered" evidence="4">
    <location>
        <begin position="145"/>
        <end position="184"/>
    </location>
</feature>
<accession>A0A444ZEU8</accession>
<dbReference type="GO" id="GO:0000786">
    <property type="term" value="C:nucleosome"/>
    <property type="evidence" value="ECO:0007669"/>
    <property type="project" value="InterPro"/>
</dbReference>
<evidence type="ECO:0000256" key="3">
    <source>
        <dbReference type="ARBA" id="ARBA00023242"/>
    </source>
</evidence>
<sequence length="644" mass="72312">MDEDGKPHSPPQPQSLPNDNEHSRRNRIIANLKDSLLSQLAESNPSLSLETRHVSSLIQQRLKKMFPSFHTPTHPPYALMIHRAISELNENKGSTEEEISNFIVKKYEDLPWAHKKILGIQLEKLCQDEEIECNEGGRYVLQVDGDGIHGDRKGRQECKSKRKKRGKKRSQHSMDGGGERKRKRVKICEEVEKSDKPKEGRDEAQHQVYDLGDVRTNEPISVVKWTEEKGEEALDQSAERVGEQNKSQGAGVVEQYVEAEPLAQESQDQYSIVHPETICSSLPTVLNVIDYQKPLDLPSSECVLSEGQLKQQMSSLDVPEQKQDGNSISGDPEKHSPKRQCRGRHLKSMPVADDQEESFLPLRDLILDAQKPKVNIIKKQWQSSPQVQVAGQGRHKEPTMFKNKAMLAPENVHNDQPLHGNQAYENPVSGNAEHRPAKRPRGRPRKSETDANNPREYSRGRGRGRGLGLGLGLGRGRGRGRGCGRGRPRKIDQDANHSEQQLQTDDQDKQLQKDDQDQQNSRGRGRGRGRGISGGRGDGTCRGRGKGSGRGRGRPRKIKLDTNTNQCEEQLQSQDHAEGLVNLDNPIEDDNQSLQQKQQEQDQGLVSESKPESEEASKPDMGYKPEPPIETQLHASQPQDNRVS</sequence>
<keyword evidence="7" id="KW-1185">Reference proteome</keyword>
<feature type="compositionally biased region" description="Polar residues" evidence="4">
    <location>
        <begin position="633"/>
        <end position="644"/>
    </location>
</feature>
<evidence type="ECO:0000259" key="5">
    <source>
        <dbReference type="PROSITE" id="PS51504"/>
    </source>
</evidence>
<dbReference type="Pfam" id="PF00538">
    <property type="entry name" value="Linker_histone"/>
    <property type="match status" value="1"/>
</dbReference>
<keyword evidence="2" id="KW-0238">DNA-binding</keyword>
<evidence type="ECO:0000256" key="1">
    <source>
        <dbReference type="ARBA" id="ARBA00004123"/>
    </source>
</evidence>
<dbReference type="Gene3D" id="1.10.10.10">
    <property type="entry name" value="Winged helix-like DNA-binding domain superfamily/Winged helix DNA-binding domain"/>
    <property type="match status" value="1"/>
</dbReference>
<feature type="compositionally biased region" description="Basic residues" evidence="4">
    <location>
        <begin position="160"/>
        <end position="171"/>
    </location>
</feature>
<protein>
    <recommendedName>
        <fullName evidence="5">H15 domain-containing protein</fullName>
    </recommendedName>
</protein>
<comment type="subcellular location">
    <subcellularLocation>
        <location evidence="1">Nucleus</location>
    </subcellularLocation>
</comment>
<comment type="caution">
    <text evidence="6">The sequence shown here is derived from an EMBL/GenBank/DDBJ whole genome shotgun (WGS) entry which is preliminary data.</text>
</comment>
<evidence type="ECO:0000313" key="6">
    <source>
        <dbReference type="EMBL" id="RYR12719.1"/>
    </source>
</evidence>
<dbReference type="PANTHER" id="PTHR11467">
    <property type="entry name" value="HISTONE H1"/>
    <property type="match status" value="1"/>
</dbReference>
<proteinExistence type="predicted"/>
<dbReference type="SMART" id="SM00384">
    <property type="entry name" value="AT_hook"/>
    <property type="match status" value="4"/>
</dbReference>
<feature type="compositionally biased region" description="Basic residues" evidence="4">
    <location>
        <begin position="476"/>
        <end position="488"/>
    </location>
</feature>
<feature type="domain" description="H15" evidence="5">
    <location>
        <begin position="73"/>
        <end position="143"/>
    </location>
</feature>
<dbReference type="SUPFAM" id="SSF46785">
    <property type="entry name" value="Winged helix' DNA-binding domain"/>
    <property type="match status" value="1"/>
</dbReference>
<dbReference type="PANTHER" id="PTHR11467:SF109">
    <property type="entry name" value="H15 DOMAIN-CONTAINING PROTEIN"/>
    <property type="match status" value="1"/>
</dbReference>
<dbReference type="AlphaFoldDB" id="A0A444ZEU8"/>
<feature type="region of interest" description="Disordered" evidence="4">
    <location>
        <begin position="1"/>
        <end position="25"/>
    </location>
</feature>
<dbReference type="PRINTS" id="PR00929">
    <property type="entry name" value="ATHOOK"/>
</dbReference>
<feature type="compositionally biased region" description="Low complexity" evidence="4">
    <location>
        <begin position="592"/>
        <end position="603"/>
    </location>
</feature>
<dbReference type="GO" id="GO:0005730">
    <property type="term" value="C:nucleolus"/>
    <property type="evidence" value="ECO:0007669"/>
    <property type="project" value="TreeGrafter"/>
</dbReference>
<keyword evidence="3" id="KW-0539">Nucleus</keyword>
<feature type="compositionally biased region" description="Polar residues" evidence="4">
    <location>
        <begin position="561"/>
        <end position="574"/>
    </location>
</feature>
<dbReference type="EMBL" id="SDMP01000014">
    <property type="protein sequence ID" value="RYR12719.1"/>
    <property type="molecule type" value="Genomic_DNA"/>
</dbReference>
<evidence type="ECO:0000256" key="4">
    <source>
        <dbReference type="SAM" id="MobiDB-lite"/>
    </source>
</evidence>
<reference evidence="6 7" key="1">
    <citation type="submission" date="2019-01" db="EMBL/GenBank/DDBJ databases">
        <title>Sequencing of cultivated peanut Arachis hypogaea provides insights into genome evolution and oil improvement.</title>
        <authorList>
            <person name="Chen X."/>
        </authorList>
    </citation>
    <scope>NUCLEOTIDE SEQUENCE [LARGE SCALE GENOMIC DNA]</scope>
    <source>
        <strain evidence="7">cv. Fuhuasheng</strain>
        <tissue evidence="6">Leaves</tissue>
    </source>
</reference>
<dbReference type="PROSITE" id="PS51504">
    <property type="entry name" value="H15"/>
    <property type="match status" value="1"/>
</dbReference>
<dbReference type="GO" id="GO:0031492">
    <property type="term" value="F:nucleosomal DNA binding"/>
    <property type="evidence" value="ECO:0007669"/>
    <property type="project" value="TreeGrafter"/>
</dbReference>
<name>A0A444ZEU8_ARAHY</name>
<feature type="compositionally biased region" description="Basic residues" evidence="4">
    <location>
        <begin position="543"/>
        <end position="557"/>
    </location>
</feature>
<dbReference type="InterPro" id="IPR005818">
    <property type="entry name" value="Histone_H1/H5_H15"/>
</dbReference>
<feature type="compositionally biased region" description="Gly residues" evidence="4">
    <location>
        <begin position="530"/>
        <end position="542"/>
    </location>
</feature>
<feature type="region of interest" description="Disordered" evidence="4">
    <location>
        <begin position="308"/>
        <end position="343"/>
    </location>
</feature>
<dbReference type="Proteomes" id="UP000289738">
    <property type="component" value="Chromosome B04"/>
</dbReference>
<dbReference type="GO" id="GO:0006334">
    <property type="term" value="P:nucleosome assembly"/>
    <property type="evidence" value="ECO:0007669"/>
    <property type="project" value="InterPro"/>
</dbReference>
<dbReference type="GO" id="GO:0030261">
    <property type="term" value="P:chromosome condensation"/>
    <property type="evidence" value="ECO:0007669"/>
    <property type="project" value="TreeGrafter"/>
</dbReference>
<evidence type="ECO:0000256" key="2">
    <source>
        <dbReference type="ARBA" id="ARBA00023125"/>
    </source>
</evidence>
<dbReference type="InterPro" id="IPR036388">
    <property type="entry name" value="WH-like_DNA-bd_sf"/>
</dbReference>